<dbReference type="EMBL" id="AP019737">
    <property type="protein sequence ID" value="BBL08818.1"/>
    <property type="molecule type" value="Genomic_DNA"/>
</dbReference>
<evidence type="ECO:0000313" key="1">
    <source>
        <dbReference type="EMBL" id="BBL08818.1"/>
    </source>
</evidence>
<accession>A0ACA8QVQ7</accession>
<organism evidence="1 2">
    <name type="scientific">Alistipes onderdonkii subsp. vulgaris</name>
    <dbReference type="NCBI Taxonomy" id="2585117"/>
    <lineage>
        <taxon>Bacteria</taxon>
        <taxon>Pseudomonadati</taxon>
        <taxon>Bacteroidota</taxon>
        <taxon>Bacteroidia</taxon>
        <taxon>Bacteroidales</taxon>
        <taxon>Rikenellaceae</taxon>
        <taxon>Alistipes</taxon>
    </lineage>
</organism>
<protein>
    <submittedName>
        <fullName evidence="1">Uncharacterized protein</fullName>
    </submittedName>
</protein>
<proteinExistence type="predicted"/>
<reference evidence="1 2" key="1">
    <citation type="journal article" date="2020" name="Int. J. Syst. Evol. Microbiol.">
        <title>Alistipes communis sp. nov., Alistipes dispar sp. nov. and Alistipes onderdonkii subsp. vulgaris subsp. nov., isolated from human faeces, and creation of Alistipes onderdonkii subsp. onderdonkii subsp. nov.</title>
        <authorList>
            <person name="Sakamoto M."/>
            <person name="Ikeyama N."/>
            <person name="Ogata Y."/>
            <person name="Suda W."/>
            <person name="Iino T."/>
            <person name="Hattori M."/>
            <person name="Ohkuma M."/>
        </authorList>
    </citation>
    <scope>NUCLEOTIDE SEQUENCE [LARGE SCALE GENOMIC DNA]</scope>
    <source>
        <strain evidence="1 2">5CPYCFAH4</strain>
    </source>
</reference>
<dbReference type="Proteomes" id="UP000317465">
    <property type="component" value="Chromosome"/>
</dbReference>
<gene>
    <name evidence="1" type="ORF">A5CPYCFAH4_10420</name>
</gene>
<keyword evidence="2" id="KW-1185">Reference proteome</keyword>
<evidence type="ECO:0000313" key="2">
    <source>
        <dbReference type="Proteomes" id="UP000317465"/>
    </source>
</evidence>
<sequence>MFALRVLPVSLASTVMLSCRSLPLSPDEVSILHHSGLSLCATQLAEALNVYFLVVRSAPTVSDAFHDEPVMPVVSLFFVSSSPQDTAAMPNRRTANHV</sequence>
<name>A0ACA8QVQ7_9BACT</name>